<dbReference type="Pfam" id="PF14247">
    <property type="entry name" value="DUF4344"/>
    <property type="match status" value="1"/>
</dbReference>
<accession>A0A1N6DJE8</accession>
<organism evidence="2 3">
    <name type="scientific">Halodesulfovibrio marinisediminis DSM 17456</name>
    <dbReference type="NCBI Taxonomy" id="1121457"/>
    <lineage>
        <taxon>Bacteria</taxon>
        <taxon>Pseudomonadati</taxon>
        <taxon>Thermodesulfobacteriota</taxon>
        <taxon>Desulfovibrionia</taxon>
        <taxon>Desulfovibrionales</taxon>
        <taxon>Desulfovibrionaceae</taxon>
        <taxon>Halodesulfovibrio</taxon>
    </lineage>
</organism>
<sequence>MKAIEIDIHKDSRYSTDMRKYHGYMFRTVAAFFVLLASCAIIFPTAATAKGKLRIVYELPEPEDVAAARMIHQSEVAEEVAQIVEEWNLLSQDVVLRFGTQIGPHFTVLHNGKLEIQIPYEFFSNTRDLFTSKKYIDQKDPITSALNTLHHAIYHELGHAVIYSQSTGIAEKMEERAVDNLSAILLISAYENGADIAASAAKAFQLLATESESTLNTKNDIRRVQEINCLIYGNNPNKYKELLADLPVNSDAICPPRFRKYHKQWEQIFNIPLPD</sequence>
<keyword evidence="1" id="KW-0812">Transmembrane</keyword>
<dbReference type="EMBL" id="FSRG01000003">
    <property type="protein sequence ID" value="SIN70847.1"/>
    <property type="molecule type" value="Genomic_DNA"/>
</dbReference>
<dbReference type="Proteomes" id="UP000184694">
    <property type="component" value="Unassembled WGS sequence"/>
</dbReference>
<evidence type="ECO:0000313" key="2">
    <source>
        <dbReference type="EMBL" id="SIN70847.1"/>
    </source>
</evidence>
<feature type="transmembrane region" description="Helical" evidence="1">
    <location>
        <begin position="21"/>
        <end position="43"/>
    </location>
</feature>
<keyword evidence="3" id="KW-1185">Reference proteome</keyword>
<dbReference type="STRING" id="1121457.SAMN02745161_0205"/>
<reference evidence="3" key="1">
    <citation type="submission" date="2016-11" db="EMBL/GenBank/DDBJ databases">
        <authorList>
            <person name="Varghese N."/>
            <person name="Submissions S."/>
        </authorList>
    </citation>
    <scope>NUCLEOTIDE SEQUENCE [LARGE SCALE GENOMIC DNA]</scope>
    <source>
        <strain evidence="3">DSM 17456</strain>
    </source>
</reference>
<evidence type="ECO:0000256" key="1">
    <source>
        <dbReference type="SAM" id="Phobius"/>
    </source>
</evidence>
<evidence type="ECO:0000313" key="3">
    <source>
        <dbReference type="Proteomes" id="UP000184694"/>
    </source>
</evidence>
<dbReference type="OrthoDB" id="5464744at2"/>
<protein>
    <submittedName>
        <fullName evidence="2">Putative metallopeptidase</fullName>
    </submittedName>
</protein>
<gene>
    <name evidence="2" type="ORF">SAMN02745161_0205</name>
</gene>
<keyword evidence="1" id="KW-0472">Membrane</keyword>
<name>A0A1N6DJE8_9BACT</name>
<proteinExistence type="predicted"/>
<dbReference type="InterPro" id="IPR025644">
    <property type="entry name" value="DUF4344"/>
</dbReference>
<keyword evidence="1" id="KW-1133">Transmembrane helix</keyword>
<dbReference type="AlphaFoldDB" id="A0A1N6DJE8"/>